<dbReference type="PANTHER" id="PTHR14136">
    <property type="entry name" value="BTB_POZ DOMAIN-CONTAINING PROTEIN KCTD9"/>
    <property type="match status" value="1"/>
</dbReference>
<dbReference type="Pfam" id="PF00805">
    <property type="entry name" value="Pentapeptide"/>
    <property type="match status" value="1"/>
</dbReference>
<dbReference type="InterPro" id="IPR051082">
    <property type="entry name" value="Pentapeptide-BTB/POZ_domain"/>
</dbReference>
<keyword evidence="2" id="KW-1185">Reference proteome</keyword>
<protein>
    <submittedName>
        <fullName evidence="1">Pentapeptide repeat-containing protein</fullName>
    </submittedName>
</protein>
<dbReference type="RefSeq" id="WP_205290009.1">
    <property type="nucleotide sequence ID" value="NZ_CP074406.1"/>
</dbReference>
<dbReference type="Proteomes" id="UP000663791">
    <property type="component" value="Unassembled WGS sequence"/>
</dbReference>
<dbReference type="InterPro" id="IPR001646">
    <property type="entry name" value="5peptide_repeat"/>
</dbReference>
<dbReference type="Gene3D" id="2.160.20.80">
    <property type="entry name" value="E3 ubiquitin-protein ligase SopA"/>
    <property type="match status" value="1"/>
</dbReference>
<evidence type="ECO:0000313" key="2">
    <source>
        <dbReference type="Proteomes" id="UP000663791"/>
    </source>
</evidence>
<gene>
    <name evidence="1" type="ORF">JK386_02395</name>
</gene>
<sequence length="220" mass="23906">MPPARSATRPPRIGALRLGTLADGDTGLLRPGADLEGLRYDALDVAGLSLAGARLDGVHLTGLAADETDLSGARLMEVRLERVVLPVVRAERGQWRDVEVVGRLGSVEAWEARWRSVHLVGCKIDYLNLRGAELLDVELTDCVVGELDASQATLQRVRLRETRVERLDVRGARLTDLDLRHAGLGDIDGLLDLRGATLRPEQLLDLAPLLAAELGLRIEP</sequence>
<evidence type="ECO:0000313" key="1">
    <source>
        <dbReference type="EMBL" id="MBM9458738.1"/>
    </source>
</evidence>
<dbReference type="EMBL" id="JAERTX010000001">
    <property type="protein sequence ID" value="MBM9458738.1"/>
    <property type="molecule type" value="Genomic_DNA"/>
</dbReference>
<dbReference type="AlphaFoldDB" id="A0A938Y5Q5"/>
<dbReference type="SUPFAM" id="SSF141571">
    <property type="entry name" value="Pentapeptide repeat-like"/>
    <property type="match status" value="1"/>
</dbReference>
<dbReference type="PANTHER" id="PTHR14136:SF17">
    <property type="entry name" value="BTB_POZ DOMAIN-CONTAINING PROTEIN KCTD9"/>
    <property type="match status" value="1"/>
</dbReference>
<proteinExistence type="predicted"/>
<reference evidence="1" key="1">
    <citation type="submission" date="2021-01" db="EMBL/GenBank/DDBJ databases">
        <title>Novel species in genus Nocardioides.</title>
        <authorList>
            <person name="Zhang G."/>
        </authorList>
    </citation>
    <scope>NUCLEOTIDE SEQUENCE</scope>
    <source>
        <strain evidence="1">Zg-536</strain>
    </source>
</reference>
<comment type="caution">
    <text evidence="1">The sequence shown here is derived from an EMBL/GenBank/DDBJ whole genome shotgun (WGS) entry which is preliminary data.</text>
</comment>
<organism evidence="1 2">
    <name type="scientific">Nocardioides faecalis</name>
    <dbReference type="NCBI Taxonomy" id="2803858"/>
    <lineage>
        <taxon>Bacteria</taxon>
        <taxon>Bacillati</taxon>
        <taxon>Actinomycetota</taxon>
        <taxon>Actinomycetes</taxon>
        <taxon>Propionibacteriales</taxon>
        <taxon>Nocardioidaceae</taxon>
        <taxon>Nocardioides</taxon>
    </lineage>
</organism>
<accession>A0A938Y5Q5</accession>
<name>A0A938Y5Q5_9ACTN</name>